<gene>
    <name evidence="7" type="ORF">MEUPH1_LOCUS8214</name>
</gene>
<dbReference type="AlphaFoldDB" id="A0AAV0W7R4"/>
<feature type="transmembrane region" description="Helical" evidence="6">
    <location>
        <begin position="353"/>
        <end position="373"/>
    </location>
</feature>
<evidence type="ECO:0000256" key="6">
    <source>
        <dbReference type="RuleBase" id="RU363108"/>
    </source>
</evidence>
<reference evidence="7 8" key="1">
    <citation type="submission" date="2023-01" db="EMBL/GenBank/DDBJ databases">
        <authorList>
            <person name="Whitehead M."/>
        </authorList>
    </citation>
    <scope>NUCLEOTIDE SEQUENCE [LARGE SCALE GENOMIC DNA]</scope>
</reference>
<keyword evidence="3 6" id="KW-0812">Transmembrane</keyword>
<dbReference type="GO" id="GO:0050909">
    <property type="term" value="P:sensory perception of taste"/>
    <property type="evidence" value="ECO:0007669"/>
    <property type="project" value="InterPro"/>
</dbReference>
<evidence type="ECO:0000313" key="8">
    <source>
        <dbReference type="Proteomes" id="UP001160148"/>
    </source>
</evidence>
<comment type="subcellular location">
    <subcellularLocation>
        <location evidence="1 6">Cell membrane</location>
        <topology evidence="1 6">Multi-pass membrane protein</topology>
    </subcellularLocation>
</comment>
<keyword evidence="5 6" id="KW-0472">Membrane</keyword>
<accession>A0AAV0W7R4</accession>
<keyword evidence="6" id="KW-0675">Receptor</keyword>
<evidence type="ECO:0000256" key="1">
    <source>
        <dbReference type="ARBA" id="ARBA00004651"/>
    </source>
</evidence>
<feature type="transmembrane region" description="Helical" evidence="6">
    <location>
        <begin position="236"/>
        <end position="261"/>
    </location>
</feature>
<dbReference type="GO" id="GO:0005886">
    <property type="term" value="C:plasma membrane"/>
    <property type="evidence" value="ECO:0007669"/>
    <property type="project" value="UniProtKB-SubCell"/>
</dbReference>
<comment type="similarity">
    <text evidence="6">Belongs to the insect chemoreceptor superfamily. Gustatory receptor (GR) family.</text>
</comment>
<protein>
    <recommendedName>
        <fullName evidence="6">Gustatory receptor</fullName>
    </recommendedName>
</protein>
<evidence type="ECO:0000256" key="4">
    <source>
        <dbReference type="ARBA" id="ARBA00022989"/>
    </source>
</evidence>
<dbReference type="Proteomes" id="UP001160148">
    <property type="component" value="Unassembled WGS sequence"/>
</dbReference>
<feature type="transmembrane region" description="Helical" evidence="6">
    <location>
        <begin position="49"/>
        <end position="71"/>
    </location>
</feature>
<feature type="transmembrane region" description="Helical" evidence="6">
    <location>
        <begin position="12"/>
        <end position="29"/>
    </location>
</feature>
<feature type="transmembrane region" description="Helical" evidence="6">
    <location>
        <begin position="159"/>
        <end position="180"/>
    </location>
</feature>
<name>A0AAV0W7R4_9HEMI</name>
<feature type="transmembrane region" description="Helical" evidence="6">
    <location>
        <begin position="125"/>
        <end position="147"/>
    </location>
</feature>
<evidence type="ECO:0000256" key="3">
    <source>
        <dbReference type="ARBA" id="ARBA00022692"/>
    </source>
</evidence>
<comment type="caution">
    <text evidence="7">The sequence shown here is derived from an EMBL/GenBank/DDBJ whole genome shotgun (WGS) entry which is preliminary data.</text>
</comment>
<dbReference type="EMBL" id="CARXXK010000001">
    <property type="protein sequence ID" value="CAI6351908.1"/>
    <property type="molecule type" value="Genomic_DNA"/>
</dbReference>
<feature type="transmembrane region" description="Helical" evidence="6">
    <location>
        <begin position="282"/>
        <end position="303"/>
    </location>
</feature>
<keyword evidence="2 6" id="KW-1003">Cell membrane</keyword>
<keyword evidence="8" id="KW-1185">Reference proteome</keyword>
<evidence type="ECO:0000313" key="7">
    <source>
        <dbReference type="EMBL" id="CAI6351908.1"/>
    </source>
</evidence>
<dbReference type="Pfam" id="PF08395">
    <property type="entry name" value="7tm_7"/>
    <property type="match status" value="1"/>
</dbReference>
<sequence>MTSVFKSTQLPILILCKVFGLINLSYTFESTGLLVQNNTNTTQYALLEIIRMCVLIMFTYIVYCRGFYYIVYFRLVKFWIVIIASRISELWIIKLINGIIEFDQKLALLSTAFMVRRRSLSKKRWIIIAISLFLYLVGYEVCALNLWHLKTLDITTIPVLFFSMPYITDFVVIITVSFYLNNLNYRFQTLNDFWKCLPSGLIPTRGEWTQPEIVMLVESIRLLHAKLSEILKIFNLSYGLLLLGFFVCSFIDFIYIFYLMIYHELASPKVSFTQNIIKYLPLHMFTFQIIVFMMSIIVAVSWIKEEKNRIISYLRLCRISKLPVDTKLQVKMFLNQITISDFDEITAFGFFNINLNLVIAILILLITGLASLIQMRNHPIILTMVNNTLSFYKIWVLN</sequence>
<dbReference type="GO" id="GO:0007165">
    <property type="term" value="P:signal transduction"/>
    <property type="evidence" value="ECO:0007669"/>
    <property type="project" value="UniProtKB-KW"/>
</dbReference>
<evidence type="ECO:0000256" key="2">
    <source>
        <dbReference type="ARBA" id="ARBA00022475"/>
    </source>
</evidence>
<organism evidence="7 8">
    <name type="scientific">Macrosiphum euphorbiae</name>
    <name type="common">potato aphid</name>
    <dbReference type="NCBI Taxonomy" id="13131"/>
    <lineage>
        <taxon>Eukaryota</taxon>
        <taxon>Metazoa</taxon>
        <taxon>Ecdysozoa</taxon>
        <taxon>Arthropoda</taxon>
        <taxon>Hexapoda</taxon>
        <taxon>Insecta</taxon>
        <taxon>Pterygota</taxon>
        <taxon>Neoptera</taxon>
        <taxon>Paraneoptera</taxon>
        <taxon>Hemiptera</taxon>
        <taxon>Sternorrhyncha</taxon>
        <taxon>Aphidomorpha</taxon>
        <taxon>Aphidoidea</taxon>
        <taxon>Aphididae</taxon>
        <taxon>Macrosiphini</taxon>
        <taxon>Macrosiphum</taxon>
    </lineage>
</organism>
<keyword evidence="6" id="KW-0807">Transducer</keyword>
<comment type="function">
    <text evidence="6">Gustatory receptor which mediates acceptance or avoidance behavior, depending on its substrates.</text>
</comment>
<keyword evidence="4 6" id="KW-1133">Transmembrane helix</keyword>
<proteinExistence type="inferred from homology"/>
<dbReference type="InterPro" id="IPR013604">
    <property type="entry name" value="7TM_chemorcpt"/>
</dbReference>
<evidence type="ECO:0000256" key="5">
    <source>
        <dbReference type="ARBA" id="ARBA00023136"/>
    </source>
</evidence>